<dbReference type="InterPro" id="IPR036188">
    <property type="entry name" value="FAD/NAD-bd_sf"/>
</dbReference>
<sequence>MQLNVGTLLWPSMQQVPTYPVLSESMECEVCIVGGGITGALLAYVLSKAGHEVVLVEQNEIGRGSTAANTGLLQFMNDKSLLSCIHTYGEENAVTFYRLCQQAVEQLGVMTGELVEQVDFTSRNSLYMASDAQDTHALRAEYETLLKHGFPVKWLDEEMIAQQFPFSRSAAIWTEGDAEVNPFQFTHALVRTAVQRYGLRVYERVQIISYENEQGYNRYTCRPSQTEDKGEEGIEDKKSAKEQESYSLTAKWTVFTTGYAAQQCKKNKPAELLSTFAMATEPIAHLDRYVNPCLIWETARPYHYIRTTADGRILVGGEDEQVTSVQERETRLIHKQEKLLQFLYTLFPDIASMGVQSAYSWGSIFGVTRDGYPLIGYQKHMPNSVFCLGYGGNGTVYSMIAANMVRDLLDEGSLPHAEMFQFHRKRYASVPS</sequence>
<feature type="domain" description="FAD dependent oxidoreductase" evidence="2">
    <location>
        <begin position="30"/>
        <end position="407"/>
    </location>
</feature>
<gene>
    <name evidence="3" type="ORF">ACFSUC_16775</name>
</gene>
<dbReference type="EMBL" id="JBHUMM010000043">
    <property type="protein sequence ID" value="MFD2673229.1"/>
    <property type="molecule type" value="Genomic_DNA"/>
</dbReference>
<feature type="region of interest" description="Disordered" evidence="1">
    <location>
        <begin position="219"/>
        <end position="240"/>
    </location>
</feature>
<evidence type="ECO:0000259" key="2">
    <source>
        <dbReference type="Pfam" id="PF01266"/>
    </source>
</evidence>
<reference evidence="4" key="1">
    <citation type="journal article" date="2019" name="Int. J. Syst. Evol. Microbiol.">
        <title>The Global Catalogue of Microorganisms (GCM) 10K type strain sequencing project: providing services to taxonomists for standard genome sequencing and annotation.</title>
        <authorList>
            <consortium name="The Broad Institute Genomics Platform"/>
            <consortium name="The Broad Institute Genome Sequencing Center for Infectious Disease"/>
            <person name="Wu L."/>
            <person name="Ma J."/>
        </authorList>
    </citation>
    <scope>NUCLEOTIDE SEQUENCE [LARGE SCALE GENOMIC DNA]</scope>
    <source>
        <strain evidence="4">KCTC 33676</strain>
    </source>
</reference>
<keyword evidence="3" id="KW-0560">Oxidoreductase</keyword>
<dbReference type="EC" id="1.-.-.-" evidence="3"/>
<dbReference type="GO" id="GO:0016491">
    <property type="term" value="F:oxidoreductase activity"/>
    <property type="evidence" value="ECO:0007669"/>
    <property type="project" value="UniProtKB-KW"/>
</dbReference>
<feature type="compositionally biased region" description="Basic and acidic residues" evidence="1">
    <location>
        <begin position="225"/>
        <end position="240"/>
    </location>
</feature>
<proteinExistence type="predicted"/>
<dbReference type="Gene3D" id="3.50.50.60">
    <property type="entry name" value="FAD/NAD(P)-binding domain"/>
    <property type="match status" value="1"/>
</dbReference>
<comment type="caution">
    <text evidence="3">The sequence shown here is derived from an EMBL/GenBank/DDBJ whole genome shotgun (WGS) entry which is preliminary data.</text>
</comment>
<protein>
    <submittedName>
        <fullName evidence="3">NAD(P)/FAD-dependent oxidoreductase</fullName>
        <ecNumber evidence="3">1.-.-.-</ecNumber>
    </submittedName>
</protein>
<dbReference type="PANTHER" id="PTHR13847:SF201">
    <property type="entry name" value="PUTATIBE OXIDOREDUCTASE"/>
    <property type="match status" value="1"/>
</dbReference>
<dbReference type="Gene3D" id="3.30.9.10">
    <property type="entry name" value="D-Amino Acid Oxidase, subunit A, domain 2"/>
    <property type="match status" value="1"/>
</dbReference>
<dbReference type="RefSeq" id="WP_379930791.1">
    <property type="nucleotide sequence ID" value="NZ_JBHUMM010000043.1"/>
</dbReference>
<name>A0ABW5RFN8_9BACL</name>
<accession>A0ABW5RFN8</accession>
<dbReference type="Pfam" id="PF01266">
    <property type="entry name" value="DAO"/>
    <property type="match status" value="1"/>
</dbReference>
<organism evidence="3 4">
    <name type="scientific">Marinicrinis sediminis</name>
    <dbReference type="NCBI Taxonomy" id="1652465"/>
    <lineage>
        <taxon>Bacteria</taxon>
        <taxon>Bacillati</taxon>
        <taxon>Bacillota</taxon>
        <taxon>Bacilli</taxon>
        <taxon>Bacillales</taxon>
        <taxon>Paenibacillaceae</taxon>
    </lineage>
</organism>
<evidence type="ECO:0000256" key="1">
    <source>
        <dbReference type="SAM" id="MobiDB-lite"/>
    </source>
</evidence>
<evidence type="ECO:0000313" key="4">
    <source>
        <dbReference type="Proteomes" id="UP001597497"/>
    </source>
</evidence>
<dbReference type="SUPFAM" id="SSF51905">
    <property type="entry name" value="FAD/NAD(P)-binding domain"/>
    <property type="match status" value="1"/>
</dbReference>
<dbReference type="InterPro" id="IPR006076">
    <property type="entry name" value="FAD-dep_OxRdtase"/>
</dbReference>
<dbReference type="Proteomes" id="UP001597497">
    <property type="component" value="Unassembled WGS sequence"/>
</dbReference>
<dbReference type="PANTHER" id="PTHR13847">
    <property type="entry name" value="SARCOSINE DEHYDROGENASE-RELATED"/>
    <property type="match status" value="1"/>
</dbReference>
<keyword evidence="4" id="KW-1185">Reference proteome</keyword>
<evidence type="ECO:0000313" key="3">
    <source>
        <dbReference type="EMBL" id="MFD2673229.1"/>
    </source>
</evidence>